<gene>
    <name evidence="3" type="ORF">PsYK624_034140</name>
</gene>
<dbReference type="EMBL" id="BPQB01000006">
    <property type="protein sequence ID" value="GJE87331.1"/>
    <property type="molecule type" value="Genomic_DNA"/>
</dbReference>
<dbReference type="PANTHER" id="PTHR47447">
    <property type="entry name" value="OS03G0856100 PROTEIN"/>
    <property type="match status" value="1"/>
</dbReference>
<evidence type="ECO:0000256" key="1">
    <source>
        <dbReference type="ARBA" id="ARBA00022737"/>
    </source>
</evidence>
<dbReference type="PANTHER" id="PTHR47447:SF23">
    <property type="entry name" value="PENTACOTRIPEPTIDE-REPEAT REGION OF PRORP DOMAIN-CONTAINING PROTEIN"/>
    <property type="match status" value="1"/>
</dbReference>
<dbReference type="AlphaFoldDB" id="A0A9P3G328"/>
<dbReference type="OrthoDB" id="283575at2759"/>
<feature type="signal peptide" evidence="2">
    <location>
        <begin position="1"/>
        <end position="24"/>
    </location>
</feature>
<sequence>MPLSVARNIILAVTLDLCCMRTWARFRPVAARVSAPSCRTLRSCRLLWTGPPTLPTLEEQGKPHSAARVDLEPRYAAPLIPDALLQKLEPPAPDRPIPWIRRLAADVKPDEDEDTLSVLTLSQAMALADRRAIPRLWDARRQSGPLAPGAGGGEALFEEFEAYTVAIEKARLARLDEPSIAALDEIAVYAAALGLSHGARAMMDHHLTVQNPDRALDVAIRVHRLLEERNSQLHAGAEDLAISMHSTLLSRAILACIANYTFSPLLQLSTLVVGSNAIRTIPSPALWQLELTRAARAHGIEVARALSWAHRLYTLAFLKLPIEEYDRLVSKGPGHKSVAADQLHLPRFTQNIIRELSDDDSHITVDPEAATSSTQPLLLFSPAHWAILLRALIHRRDLHPSYTDLANTLNRRMCEPYSRKPPVVDAAVIEGLTLLGCFNEARRAWSELRYSHGEPGAAVYRAYIGALLAEGATEKALRTLNHFESRIRTSGVDPAEASAAASVFTTVIAWHADRDELDAAHAVLTRMAALGLPSDATPYNLLLARYAEHTDLAPFWALLRTMDARSVPGDLDTAALVLLAARDTDERAPLLAVARLVQWGLAHDTAACTALLQRLVRARTPAALGAAERLLAHMRRAAAAGRAPDRHAYALVLAAVERAAARDPAGAAGLRAALAAGMAESRLVLEDAAGATLLVVRACCEDPARGGLARAMEYYGRYKAARRHPAVYRPLWEVLAGEVVRRGEWVYVDELKGDCTSKQMRNSKTVQKLLQRMKKGRGNTIYLGPPDTGSISVEAS</sequence>
<evidence type="ECO:0000313" key="3">
    <source>
        <dbReference type="EMBL" id="GJE87331.1"/>
    </source>
</evidence>
<proteinExistence type="predicted"/>
<feature type="chain" id="PRO_5040133223" description="Pentacotripeptide-repeat region of PRORP domain-containing protein" evidence="2">
    <location>
        <begin position="25"/>
        <end position="796"/>
    </location>
</feature>
<dbReference type="Gene3D" id="1.25.40.10">
    <property type="entry name" value="Tetratricopeptide repeat domain"/>
    <property type="match status" value="1"/>
</dbReference>
<dbReference type="Proteomes" id="UP000703269">
    <property type="component" value="Unassembled WGS sequence"/>
</dbReference>
<reference evidence="3 4" key="1">
    <citation type="submission" date="2021-08" db="EMBL/GenBank/DDBJ databases">
        <title>Draft Genome Sequence of Phanerochaete sordida strain YK-624.</title>
        <authorList>
            <person name="Mori T."/>
            <person name="Dohra H."/>
            <person name="Suzuki T."/>
            <person name="Kawagishi H."/>
            <person name="Hirai H."/>
        </authorList>
    </citation>
    <scope>NUCLEOTIDE SEQUENCE [LARGE SCALE GENOMIC DNA]</scope>
    <source>
        <strain evidence="3 4">YK-624</strain>
    </source>
</reference>
<evidence type="ECO:0000256" key="2">
    <source>
        <dbReference type="SAM" id="SignalP"/>
    </source>
</evidence>
<protein>
    <recommendedName>
        <fullName evidence="5">Pentacotripeptide-repeat region of PRORP domain-containing protein</fullName>
    </recommendedName>
</protein>
<organism evidence="3 4">
    <name type="scientific">Phanerochaete sordida</name>
    <dbReference type="NCBI Taxonomy" id="48140"/>
    <lineage>
        <taxon>Eukaryota</taxon>
        <taxon>Fungi</taxon>
        <taxon>Dikarya</taxon>
        <taxon>Basidiomycota</taxon>
        <taxon>Agaricomycotina</taxon>
        <taxon>Agaricomycetes</taxon>
        <taxon>Polyporales</taxon>
        <taxon>Phanerochaetaceae</taxon>
        <taxon>Phanerochaete</taxon>
    </lineage>
</organism>
<keyword evidence="2" id="KW-0732">Signal</keyword>
<keyword evidence="1" id="KW-0677">Repeat</keyword>
<accession>A0A9P3G328</accession>
<evidence type="ECO:0008006" key="5">
    <source>
        <dbReference type="Google" id="ProtNLM"/>
    </source>
</evidence>
<comment type="caution">
    <text evidence="3">The sequence shown here is derived from an EMBL/GenBank/DDBJ whole genome shotgun (WGS) entry which is preliminary data.</text>
</comment>
<name>A0A9P3G328_9APHY</name>
<evidence type="ECO:0000313" key="4">
    <source>
        <dbReference type="Proteomes" id="UP000703269"/>
    </source>
</evidence>
<keyword evidence="4" id="KW-1185">Reference proteome</keyword>
<dbReference type="InterPro" id="IPR011990">
    <property type="entry name" value="TPR-like_helical_dom_sf"/>
</dbReference>